<dbReference type="SMART" id="SM00460">
    <property type="entry name" value="TGc"/>
    <property type="match status" value="1"/>
</dbReference>
<dbReference type="SUPFAM" id="SSF54001">
    <property type="entry name" value="Cysteine proteinases"/>
    <property type="match status" value="1"/>
</dbReference>
<dbReference type="PANTHER" id="PTHR42736">
    <property type="entry name" value="PROTEIN-GLUTAMINE GAMMA-GLUTAMYLTRANSFERASE"/>
    <property type="match status" value="1"/>
</dbReference>
<feature type="transmembrane region" description="Helical" evidence="1">
    <location>
        <begin position="189"/>
        <end position="210"/>
    </location>
</feature>
<keyword evidence="4" id="KW-1185">Reference proteome</keyword>
<evidence type="ECO:0000256" key="1">
    <source>
        <dbReference type="SAM" id="Phobius"/>
    </source>
</evidence>
<dbReference type="InterPro" id="IPR038765">
    <property type="entry name" value="Papain-like_cys_pep_sf"/>
</dbReference>
<reference evidence="3 4" key="1">
    <citation type="submission" date="2019-09" db="EMBL/GenBank/DDBJ databases">
        <title>In-depth cultivation of the pig gut microbiome towards novel bacterial diversity and tailored functional studies.</title>
        <authorList>
            <person name="Wylensek D."/>
            <person name="Hitch T.C.A."/>
            <person name="Clavel T."/>
        </authorList>
    </citation>
    <scope>NUCLEOTIDE SEQUENCE [LARGE SCALE GENOMIC DNA]</scope>
    <source>
        <strain evidence="3 4">WCA3-693-APC-4?</strain>
    </source>
</reference>
<evidence type="ECO:0000313" key="4">
    <source>
        <dbReference type="Proteomes" id="UP000469523"/>
    </source>
</evidence>
<feature type="transmembrane region" description="Helical" evidence="1">
    <location>
        <begin position="63"/>
        <end position="88"/>
    </location>
</feature>
<evidence type="ECO:0000313" key="3">
    <source>
        <dbReference type="EMBL" id="MSU00700.1"/>
    </source>
</evidence>
<dbReference type="InterPro" id="IPR052901">
    <property type="entry name" value="Bact_TGase-like"/>
</dbReference>
<accession>A0A6N7XY39</accession>
<dbReference type="Pfam" id="PF01841">
    <property type="entry name" value="Transglut_core"/>
    <property type="match status" value="1"/>
</dbReference>
<dbReference type="Gene3D" id="3.10.620.30">
    <property type="match status" value="1"/>
</dbReference>
<dbReference type="InterPro" id="IPR002931">
    <property type="entry name" value="Transglutaminase-like"/>
</dbReference>
<feature type="transmembrane region" description="Helical" evidence="1">
    <location>
        <begin position="113"/>
        <end position="133"/>
    </location>
</feature>
<proteinExistence type="predicted"/>
<feature type="transmembrane region" description="Helical" evidence="1">
    <location>
        <begin position="160"/>
        <end position="177"/>
    </location>
</feature>
<gene>
    <name evidence="3" type="ORF">FYJ83_04355</name>
</gene>
<comment type="caution">
    <text evidence="3">The sequence shown here is derived from an EMBL/GenBank/DDBJ whole genome shotgun (WGS) entry which is preliminary data.</text>
</comment>
<feature type="transmembrane region" description="Helical" evidence="1">
    <location>
        <begin position="138"/>
        <end position="154"/>
    </location>
</feature>
<keyword evidence="1" id="KW-1133">Transmembrane helix</keyword>
<sequence>MDKISNKSENLIINLLYASFVFSLVYLFGLGIGLKINIMLQVLIVFLGSMMVKFFLLNPLILYGIIAISSIITILIHRFAAPILFTIVERVLYLSKNIIANFRGKENIASDNILLFWGILIILVSLFTAFILFRGKTIYLLLPIYISTFLYYWYNFFNQAYWMISIFLIAFFILMGLDKYSKKKIQNLYAPWLKTLTNYSILIVFIALLLPKNYNYIEWFWLQQKVYTAFPFVENLRSYDKYTRKSGEAILFDFSTTGFQSKISKLGGPVNLSNKKIMTVYADDSIYLRGNVKHVYTGDSWDSILKPLYDYKLGEDFSKLTYKEQQYFYKEEHIIITNNDFASTTLFSPYKPSKVNFKDNHILKVNNDDVIIFPNGVYDRESYTIEIQKPLPYGILVSTGMENKKTYLPDLNIYLQIPNEKITERIRNLVNEIVKDAENDFGKAVAIENYLRTNYKYSLDVKYVPEHREFVDYFLFEEKRGYCTYYATSMAVMLRLAEIPSRYIEGYLAKDLIEDGIYEVKHENAHAWVEAFIEPVGWMTFEPTPAYPVESRLENYQLNESHKNMELNESRENIRTHRNDIDGQIIDSDQIAMDEMKPNYEENYEDTSTGLPSNTIGLFIVLLLLIIPLKSLVGLLQYSYGEAKAKKLSNNKRVIYLYQQILRLKELMGCPQLYGETHYEYANRIAYKFHSYDDIGIKEITEIFVKSKYSNSISSDENVLKLEMYRKTMEKRLKNYLGKMRYYYQKYVKGIY</sequence>
<feature type="transmembrane region" description="Helical" evidence="1">
    <location>
        <begin position="38"/>
        <end position="56"/>
    </location>
</feature>
<dbReference type="EMBL" id="VUNQ01000006">
    <property type="protein sequence ID" value="MSU00700.1"/>
    <property type="molecule type" value="Genomic_DNA"/>
</dbReference>
<feature type="transmembrane region" description="Helical" evidence="1">
    <location>
        <begin position="12"/>
        <end position="32"/>
    </location>
</feature>
<keyword evidence="1" id="KW-0472">Membrane</keyword>
<dbReference type="AlphaFoldDB" id="A0A6N7XY39"/>
<organism evidence="3 4">
    <name type="scientific">Tissierella pigra</name>
    <dbReference type="NCBI Taxonomy" id="2607614"/>
    <lineage>
        <taxon>Bacteria</taxon>
        <taxon>Bacillati</taxon>
        <taxon>Bacillota</taxon>
        <taxon>Tissierellia</taxon>
        <taxon>Tissierellales</taxon>
        <taxon>Tissierellaceae</taxon>
        <taxon>Tissierella</taxon>
    </lineage>
</organism>
<feature type="transmembrane region" description="Helical" evidence="1">
    <location>
        <begin position="616"/>
        <end position="638"/>
    </location>
</feature>
<name>A0A6N7XY39_9FIRM</name>
<dbReference type="PANTHER" id="PTHR42736:SF1">
    <property type="entry name" value="PROTEIN-GLUTAMINE GAMMA-GLUTAMYLTRANSFERASE"/>
    <property type="match status" value="1"/>
</dbReference>
<keyword evidence="1" id="KW-0812">Transmembrane</keyword>
<dbReference type="Proteomes" id="UP000469523">
    <property type="component" value="Unassembled WGS sequence"/>
</dbReference>
<evidence type="ECO:0000259" key="2">
    <source>
        <dbReference type="SMART" id="SM00460"/>
    </source>
</evidence>
<dbReference type="RefSeq" id="WP_154439127.1">
    <property type="nucleotide sequence ID" value="NZ_VUNQ01000006.1"/>
</dbReference>
<protein>
    <submittedName>
        <fullName evidence="3">Transglutaminase domain-containing protein</fullName>
    </submittedName>
</protein>
<feature type="domain" description="Transglutaminase-like" evidence="2">
    <location>
        <begin position="475"/>
        <end position="545"/>
    </location>
</feature>